<protein>
    <recommendedName>
        <fullName evidence="1">ISXO2-like transposase domain-containing protein</fullName>
    </recommendedName>
</protein>
<comment type="caution">
    <text evidence="2">The sequence shown here is derived from an EMBL/GenBank/DDBJ whole genome shotgun (WGS) entry which is preliminary data.</text>
</comment>
<evidence type="ECO:0000259" key="1">
    <source>
        <dbReference type="SMART" id="SM01126"/>
    </source>
</evidence>
<dbReference type="PANTHER" id="PTHR47163:SF2">
    <property type="entry name" value="SI:DKEY-17M8.2"/>
    <property type="match status" value="1"/>
</dbReference>
<accession>A0A1F7UND0</accession>
<dbReference type="Pfam" id="PF12762">
    <property type="entry name" value="DDE_Tnp_IS1595"/>
    <property type="match status" value="1"/>
</dbReference>
<dbReference type="AlphaFoldDB" id="A0A1F7UND0"/>
<name>A0A1F7UND0_9BACT</name>
<dbReference type="InterPro" id="IPR053164">
    <property type="entry name" value="IS1016-like_transposase"/>
</dbReference>
<organism evidence="2 3">
    <name type="scientific">Candidatus Uhrbacteria bacterium RIFCSPHIGHO2_12_FULL_60_25</name>
    <dbReference type="NCBI Taxonomy" id="1802399"/>
    <lineage>
        <taxon>Bacteria</taxon>
        <taxon>Candidatus Uhriibacteriota</taxon>
    </lineage>
</organism>
<evidence type="ECO:0000313" key="3">
    <source>
        <dbReference type="Proteomes" id="UP000176603"/>
    </source>
</evidence>
<dbReference type="PANTHER" id="PTHR47163">
    <property type="entry name" value="DDE_TNP_IS1595 DOMAIN-CONTAINING PROTEIN"/>
    <property type="match status" value="1"/>
</dbReference>
<dbReference type="Proteomes" id="UP000176603">
    <property type="component" value="Unassembled WGS sequence"/>
</dbReference>
<gene>
    <name evidence="2" type="ORF">A3E39_03260</name>
</gene>
<reference evidence="2 3" key="1">
    <citation type="journal article" date="2016" name="Nat. Commun.">
        <title>Thousands of microbial genomes shed light on interconnected biogeochemical processes in an aquifer system.</title>
        <authorList>
            <person name="Anantharaman K."/>
            <person name="Brown C.T."/>
            <person name="Hug L.A."/>
            <person name="Sharon I."/>
            <person name="Castelle C.J."/>
            <person name="Probst A.J."/>
            <person name="Thomas B.C."/>
            <person name="Singh A."/>
            <person name="Wilkins M.J."/>
            <person name="Karaoz U."/>
            <person name="Brodie E.L."/>
            <person name="Williams K.H."/>
            <person name="Hubbard S.S."/>
            <person name="Banfield J.F."/>
        </authorList>
    </citation>
    <scope>NUCLEOTIDE SEQUENCE [LARGE SCALE GENOMIC DNA]</scope>
</reference>
<feature type="domain" description="ISXO2-like transposase" evidence="1">
    <location>
        <begin position="126"/>
        <end position="270"/>
    </location>
</feature>
<dbReference type="InterPro" id="IPR024442">
    <property type="entry name" value="Transposase_Zn_ribbon"/>
</dbReference>
<dbReference type="STRING" id="1802399.A3E39_03260"/>
<sequence>MKYTIVHFRDAFPTDDVCLDYLLNVRFGGKVGKCPKCKKIANWSRVAGRKTYACSWCGTHVSPTAGTIFHKSETPLMHWFYAIFLMSQSKNGVAAKEIERLVGVTYKCAWRMMHQIRKLMEQGPSLFDGTVEADETYVGGKRRGKRGRGASGKTPVFGIVKREGQVFAKAVPNVKASTVMPLIREHVRIGSTVMTDEFAIYNKSKKNGYKHKRVNHGSGQYVRSGRPEKIHTNTIEGFWSQLKRSVDGTHHSVSGKHLQRYVDEHVFRYNHRNAPTHLFQVLMSRLGSGA</sequence>
<dbReference type="SMART" id="SM01126">
    <property type="entry name" value="DDE_Tnp_IS1595"/>
    <property type="match status" value="1"/>
</dbReference>
<dbReference type="Pfam" id="PF12760">
    <property type="entry name" value="Zn_ribbon_IS1595"/>
    <property type="match status" value="1"/>
</dbReference>
<proteinExistence type="predicted"/>
<dbReference type="NCBIfam" id="NF033547">
    <property type="entry name" value="transpos_IS1595"/>
    <property type="match status" value="1"/>
</dbReference>
<evidence type="ECO:0000313" key="2">
    <source>
        <dbReference type="EMBL" id="OGL79801.1"/>
    </source>
</evidence>
<dbReference type="EMBL" id="MGEH01000001">
    <property type="protein sequence ID" value="OGL79801.1"/>
    <property type="molecule type" value="Genomic_DNA"/>
</dbReference>
<dbReference type="InterPro" id="IPR024445">
    <property type="entry name" value="Tnp_ISXO2-like"/>
</dbReference>